<dbReference type="AlphaFoldDB" id="D8Q485"/>
<feature type="compositionally biased region" description="Polar residues" evidence="2">
    <location>
        <begin position="78"/>
        <end position="91"/>
    </location>
</feature>
<organism evidence="4">
    <name type="scientific">Schizophyllum commune (strain H4-8 / FGSC 9210)</name>
    <name type="common">Split gill fungus</name>
    <dbReference type="NCBI Taxonomy" id="578458"/>
    <lineage>
        <taxon>Eukaryota</taxon>
        <taxon>Fungi</taxon>
        <taxon>Dikarya</taxon>
        <taxon>Basidiomycota</taxon>
        <taxon>Agaricomycotina</taxon>
        <taxon>Agaricomycetes</taxon>
        <taxon>Agaricomycetidae</taxon>
        <taxon>Agaricales</taxon>
        <taxon>Schizophyllaceae</taxon>
        <taxon>Schizophyllum</taxon>
    </lineage>
</organism>
<dbReference type="HOGENOM" id="CLU_586653_0_0_1"/>
<feature type="compositionally biased region" description="Polar residues" evidence="2">
    <location>
        <begin position="107"/>
        <end position="119"/>
    </location>
</feature>
<dbReference type="InParanoid" id="D8Q485"/>
<dbReference type="RefSeq" id="XP_003031656.1">
    <property type="nucleotide sequence ID" value="XM_003031610.1"/>
</dbReference>
<sequence length="541" mass="59340">MSARTPFNPTRPAAAGPAGDATANANQQFQPDPSNPLHSDPPAPTNQKNKNPRASLGNGTSAPMPLNVASLKPKKRPNTPNSGNKPTSHSASRPVEQAQARPATADPSAQQHKTLTNHRLASRDSAHQSNALNLAVSSPRAAPPNTPGPILQSNANANVFKHPGLPASAAHDLSPEDAHIPSSMTPLQRFSGYNNGQPMEEDPFFSSRVEEYERRRSGGSAMVSPPMGDQSLLRRGPVRSKRNRMDADDIPAQTEYPTNPKRYKGNQMSMDGYDMPEEYDRPLDNLSSPRSHHSEYQDGPAHCSPAVPHRSRSRARRSQGPYAQQPQAAYAQQPQQAAYAQQAPVPPPAQPIGIDRLLGPETNAYVEANMATYEKLVKRWSDCTVDEWKAGAAELTKKYERLLEVAQKHMAAKLALFASFDQKVDQHNKVLENRSKVLASAKEKVEKEHGLTEIGGGFFGLGLAWDLVGWEALEVPNWTGRVCYDILGNQEGERDLWAQRRSGVFGKLHKHPRRARTQEELTACVRKGTSPLPRKENTLCV</sequence>
<dbReference type="OrthoDB" id="3261714at2759"/>
<keyword evidence="4" id="KW-1185">Reference proteome</keyword>
<evidence type="ECO:0000256" key="1">
    <source>
        <dbReference type="SAM" id="Coils"/>
    </source>
</evidence>
<accession>D8Q485</accession>
<dbReference type="VEuPathDB" id="FungiDB:SCHCODRAFT_02502508"/>
<name>D8Q485_SCHCM</name>
<evidence type="ECO:0000256" key="2">
    <source>
        <dbReference type="SAM" id="MobiDB-lite"/>
    </source>
</evidence>
<feature type="region of interest" description="Disordered" evidence="2">
    <location>
        <begin position="1"/>
        <end position="189"/>
    </location>
</feature>
<reference evidence="3 4" key="1">
    <citation type="journal article" date="2010" name="Nat. Biotechnol.">
        <title>Genome sequence of the model mushroom Schizophyllum commune.</title>
        <authorList>
            <person name="Ohm R.A."/>
            <person name="de Jong J.F."/>
            <person name="Lugones L.G."/>
            <person name="Aerts A."/>
            <person name="Kothe E."/>
            <person name="Stajich J.E."/>
            <person name="de Vries R.P."/>
            <person name="Record E."/>
            <person name="Levasseur A."/>
            <person name="Baker S.E."/>
            <person name="Bartholomew K.A."/>
            <person name="Coutinho P.M."/>
            <person name="Erdmann S."/>
            <person name="Fowler T.J."/>
            <person name="Gathman A.C."/>
            <person name="Lombard V."/>
            <person name="Henrissat B."/>
            <person name="Knabe N."/>
            <person name="Kuees U."/>
            <person name="Lilly W.W."/>
            <person name="Lindquist E."/>
            <person name="Lucas S."/>
            <person name="Magnuson J.K."/>
            <person name="Piumi F."/>
            <person name="Raudaskoski M."/>
            <person name="Salamov A."/>
            <person name="Schmutz J."/>
            <person name="Schwarze F.W.M.R."/>
            <person name="vanKuyk P.A."/>
            <person name="Horton J.S."/>
            <person name="Grigoriev I.V."/>
            <person name="Woesten H.A.B."/>
        </authorList>
    </citation>
    <scope>NUCLEOTIDE SEQUENCE [LARGE SCALE GENOMIC DNA]</scope>
    <source>
        <strain evidence="4">H4-8 / FGSC 9210</strain>
    </source>
</reference>
<feature type="compositionally biased region" description="Polar residues" evidence="2">
    <location>
        <begin position="127"/>
        <end position="136"/>
    </location>
</feature>
<feature type="region of interest" description="Disordered" evidence="2">
    <location>
        <begin position="216"/>
        <end position="356"/>
    </location>
</feature>
<proteinExistence type="predicted"/>
<gene>
    <name evidence="3" type="ORF">SCHCODRAFT_257102</name>
</gene>
<evidence type="ECO:0000313" key="3">
    <source>
        <dbReference type="EMBL" id="EFI96753.1"/>
    </source>
</evidence>
<dbReference type="OMA" id="FDTHLEM"/>
<dbReference type="eggNOG" id="ENOG502SZMQ">
    <property type="taxonomic scope" value="Eukaryota"/>
</dbReference>
<feature type="compositionally biased region" description="Low complexity" evidence="2">
    <location>
        <begin position="321"/>
        <end position="343"/>
    </location>
</feature>
<dbReference type="GeneID" id="9596175"/>
<dbReference type="EMBL" id="GL377306">
    <property type="protein sequence ID" value="EFI96753.1"/>
    <property type="molecule type" value="Genomic_DNA"/>
</dbReference>
<dbReference type="KEGG" id="scm:SCHCO_02502508"/>
<dbReference type="Proteomes" id="UP000007431">
    <property type="component" value="Unassembled WGS sequence"/>
</dbReference>
<keyword evidence="1" id="KW-0175">Coiled coil</keyword>
<feature type="coiled-coil region" evidence="1">
    <location>
        <begin position="392"/>
        <end position="448"/>
    </location>
</feature>
<protein>
    <submittedName>
        <fullName evidence="3">Expressed protein</fullName>
    </submittedName>
</protein>
<feature type="compositionally biased region" description="Low complexity" evidence="2">
    <location>
        <begin position="8"/>
        <end position="26"/>
    </location>
</feature>
<evidence type="ECO:0000313" key="4">
    <source>
        <dbReference type="Proteomes" id="UP000007431"/>
    </source>
</evidence>